<dbReference type="EMBL" id="LR796899">
    <property type="protein sequence ID" value="CAB4173333.1"/>
    <property type="molecule type" value="Genomic_DNA"/>
</dbReference>
<name>A0A6J5PNV1_9CAUD</name>
<proteinExistence type="predicted"/>
<gene>
    <name evidence="1" type="ORF">UFOVP953_51</name>
</gene>
<protein>
    <submittedName>
        <fullName evidence="1">Uncharacterized protein</fullName>
    </submittedName>
</protein>
<accession>A0A6J5PNV1</accession>
<evidence type="ECO:0000313" key="1">
    <source>
        <dbReference type="EMBL" id="CAB4173333.1"/>
    </source>
</evidence>
<organism evidence="1">
    <name type="scientific">uncultured Caudovirales phage</name>
    <dbReference type="NCBI Taxonomy" id="2100421"/>
    <lineage>
        <taxon>Viruses</taxon>
        <taxon>Duplodnaviria</taxon>
        <taxon>Heunggongvirae</taxon>
        <taxon>Uroviricota</taxon>
        <taxon>Caudoviricetes</taxon>
        <taxon>Peduoviridae</taxon>
        <taxon>Maltschvirus</taxon>
        <taxon>Maltschvirus maltsch</taxon>
    </lineage>
</organism>
<reference evidence="1" key="1">
    <citation type="submission" date="2020-05" db="EMBL/GenBank/DDBJ databases">
        <authorList>
            <person name="Chiriac C."/>
            <person name="Salcher M."/>
            <person name="Ghai R."/>
            <person name="Kavagutti S V."/>
        </authorList>
    </citation>
    <scope>NUCLEOTIDE SEQUENCE</scope>
</reference>
<sequence>MNGARFVTLLSERAIRSCGAKFGHALIRSNANLPNSNCGGYLAKRSRQHPSPCFVDDHLRTPDGISWAIRDADVSPAIEL</sequence>